<reference evidence="2 3" key="1">
    <citation type="submission" date="2017-03" db="EMBL/GenBank/DDBJ databases">
        <title>Genome Survey of Euroglyphus maynei.</title>
        <authorList>
            <person name="Arlian L.G."/>
            <person name="Morgan M.S."/>
            <person name="Rider S.D."/>
        </authorList>
    </citation>
    <scope>NUCLEOTIDE SEQUENCE [LARGE SCALE GENOMIC DNA]</scope>
    <source>
        <strain evidence="2">Arlian Lab</strain>
        <tissue evidence="2">Whole body</tissue>
    </source>
</reference>
<evidence type="ECO:0000313" key="2">
    <source>
        <dbReference type="EMBL" id="OTF80127.1"/>
    </source>
</evidence>
<organism evidence="2 3">
    <name type="scientific">Euroglyphus maynei</name>
    <name type="common">Mayne's house dust mite</name>
    <dbReference type="NCBI Taxonomy" id="6958"/>
    <lineage>
        <taxon>Eukaryota</taxon>
        <taxon>Metazoa</taxon>
        <taxon>Ecdysozoa</taxon>
        <taxon>Arthropoda</taxon>
        <taxon>Chelicerata</taxon>
        <taxon>Arachnida</taxon>
        <taxon>Acari</taxon>
        <taxon>Acariformes</taxon>
        <taxon>Sarcoptiformes</taxon>
        <taxon>Astigmata</taxon>
        <taxon>Psoroptidia</taxon>
        <taxon>Analgoidea</taxon>
        <taxon>Pyroglyphidae</taxon>
        <taxon>Pyroglyphinae</taxon>
        <taxon>Euroglyphus</taxon>
    </lineage>
</organism>
<name>A0A1Y3BJ29_EURMA</name>
<dbReference type="AlphaFoldDB" id="A0A1Y3BJ29"/>
<comment type="caution">
    <text evidence="2">The sequence shown here is derived from an EMBL/GenBank/DDBJ whole genome shotgun (WGS) entry which is preliminary data.</text>
</comment>
<dbReference type="Proteomes" id="UP000194236">
    <property type="component" value="Unassembled WGS sequence"/>
</dbReference>
<accession>A0A1Y3BJ29</accession>
<feature type="coiled-coil region" evidence="1">
    <location>
        <begin position="164"/>
        <end position="198"/>
    </location>
</feature>
<protein>
    <submittedName>
        <fullName evidence="2">Uncharacterized protein</fullName>
    </submittedName>
</protein>
<feature type="non-terminal residue" evidence="2">
    <location>
        <position position="208"/>
    </location>
</feature>
<evidence type="ECO:0000256" key="1">
    <source>
        <dbReference type="SAM" id="Coils"/>
    </source>
</evidence>
<proteinExistence type="predicted"/>
<keyword evidence="1" id="KW-0175">Coiled coil</keyword>
<gene>
    <name evidence="2" type="ORF">BLA29_008614</name>
</gene>
<evidence type="ECO:0000313" key="3">
    <source>
        <dbReference type="Proteomes" id="UP000194236"/>
    </source>
</evidence>
<keyword evidence="3" id="KW-1185">Reference proteome</keyword>
<dbReference type="EMBL" id="MUJZ01019826">
    <property type="protein sequence ID" value="OTF80127.1"/>
    <property type="molecule type" value="Genomic_DNA"/>
</dbReference>
<sequence length="208" mass="24181">MISIGTMISSKSIETCDIGIDPIFINESEQVQIPRVQIEHKSTQTFVVEKVDEKVLANENSKSCENQLSEKINLNVKDEDDQYVLMADVQVQTLSLSFNSQSTQTTEWKKSIPEQAQCEQCEKHLNMLNSVRRLFEQERQQFRLQETKNSETIESLRQNLTLVKKEYKLDVDAKNEEIQDLRNKMVKMTNTMQAIQMDKEQKQTSLMV</sequence>